<reference evidence="4" key="2">
    <citation type="submission" date="2025-08" db="UniProtKB">
        <authorList>
            <consortium name="RefSeq"/>
        </authorList>
    </citation>
    <scope>IDENTIFICATION</scope>
    <source>
        <tissue evidence="4">Adult</tissue>
    </source>
</reference>
<feature type="compositionally biased region" description="Low complexity" evidence="1">
    <location>
        <begin position="7"/>
        <end position="16"/>
    </location>
</feature>
<dbReference type="Proteomes" id="UP001652620">
    <property type="component" value="Chromosome 1"/>
</dbReference>
<sequence>MNKMDINTKTKTTTTTNKEESTTQRNRTTDMEYDREKVRTGGAAGGRGGQGAKRKVNYLDALSPEARALFEEHAREDDDDMPSSSGARRSTDVRTADAAQSTTRAHRDRPSHSDSGESHRAEVGGARRRRRRRRRGGQRSLPTVDRPGGYDDPRKKAMSGACLKWYLRCLRDGMTPEAAESLAKRRYADTAISPTRERGEAVSESARGSRSIDRGQVSVPLTETRGDGKAVTFAEAVKRKSGQLTPQAPPSSKRPRDSSRRTEGQSSAPAPPRVEEGRRRYVDAVKSIRMAVLPQDYPAVSLESEQLTVLQNLLLEEVAGGAEYAASFLGVEFRGGMLQVDCNDQESTDWLREFTPKLSGWTGPVLCAKRAEDLPVMHRMTVFLPRSDDKPYQFALNLIKNQNRGLSIAAWRIVSSQLEDKGELRGWRLYLYIDDESYRYIRAASFRLFYRFSMVVMRPHKLVTTGSKEDGKTATQPSGSASTRAETMVSKAMEKMQVDAVAKQPGVSRVEQTTKVATADVLDAHETELPSTQELLEGLEDPVDSSANDGGDVDMPPLEPLP</sequence>
<evidence type="ECO:0000313" key="3">
    <source>
        <dbReference type="Proteomes" id="UP001652620"/>
    </source>
</evidence>
<feature type="compositionally biased region" description="Basic and acidic residues" evidence="1">
    <location>
        <begin position="17"/>
        <end position="39"/>
    </location>
</feature>
<accession>A0ABM3KAL6</accession>
<proteinExistence type="predicted"/>
<feature type="region of interest" description="Disordered" evidence="1">
    <location>
        <begin position="465"/>
        <end position="488"/>
    </location>
</feature>
<evidence type="ECO:0000256" key="1">
    <source>
        <dbReference type="SAM" id="MobiDB-lite"/>
    </source>
</evidence>
<feature type="region of interest" description="Disordered" evidence="1">
    <location>
        <begin position="523"/>
        <end position="562"/>
    </location>
</feature>
<feature type="region of interest" description="Disordered" evidence="1">
    <location>
        <begin position="190"/>
        <end position="278"/>
    </location>
</feature>
<feature type="compositionally biased region" description="Polar residues" evidence="1">
    <location>
        <begin position="473"/>
        <end position="485"/>
    </location>
</feature>
<dbReference type="Pfam" id="PF16012">
    <property type="entry name" value="DUF4780"/>
    <property type="match status" value="1"/>
</dbReference>
<gene>
    <name evidence="4" type="primary">LOC125780349</name>
</gene>
<name>A0ABM3KAL6_BACDO</name>
<evidence type="ECO:0000313" key="4">
    <source>
        <dbReference type="RefSeq" id="XP_049318536.1"/>
    </source>
</evidence>
<dbReference type="GeneID" id="125780349"/>
<evidence type="ECO:0000259" key="2">
    <source>
        <dbReference type="Pfam" id="PF16012"/>
    </source>
</evidence>
<dbReference type="RefSeq" id="XP_049318536.1">
    <property type="nucleotide sequence ID" value="XM_049462579.1"/>
</dbReference>
<feature type="compositionally biased region" description="Basic and acidic residues" evidence="1">
    <location>
        <begin position="108"/>
        <end position="122"/>
    </location>
</feature>
<feature type="domain" description="DUF4780" evidence="2">
    <location>
        <begin position="285"/>
        <end position="456"/>
    </location>
</feature>
<feature type="region of interest" description="Disordered" evidence="1">
    <location>
        <begin position="1"/>
        <end position="157"/>
    </location>
</feature>
<protein>
    <submittedName>
        <fullName evidence="4">Uncharacterized protein LOC125780349</fullName>
    </submittedName>
</protein>
<feature type="compositionally biased region" description="Basic residues" evidence="1">
    <location>
        <begin position="126"/>
        <end position="137"/>
    </location>
</feature>
<reference evidence="3" key="1">
    <citation type="submission" date="2025-05" db="UniProtKB">
        <authorList>
            <consortium name="RefSeq"/>
        </authorList>
    </citation>
    <scope>NUCLEOTIDE SEQUENCE [LARGE SCALE GENOMIC DNA]</scope>
</reference>
<dbReference type="InterPro" id="IPR031961">
    <property type="entry name" value="DUF4780"/>
</dbReference>
<keyword evidence="3" id="KW-1185">Reference proteome</keyword>
<feature type="compositionally biased region" description="Basic and acidic residues" evidence="1">
    <location>
        <begin position="254"/>
        <end position="263"/>
    </location>
</feature>
<feature type="compositionally biased region" description="Gly residues" evidence="1">
    <location>
        <begin position="42"/>
        <end position="51"/>
    </location>
</feature>
<organism evidence="3 4">
    <name type="scientific">Bactrocera dorsalis</name>
    <name type="common">Oriental fruit fly</name>
    <name type="synonym">Dacus dorsalis</name>
    <dbReference type="NCBI Taxonomy" id="27457"/>
    <lineage>
        <taxon>Eukaryota</taxon>
        <taxon>Metazoa</taxon>
        <taxon>Ecdysozoa</taxon>
        <taxon>Arthropoda</taxon>
        <taxon>Hexapoda</taxon>
        <taxon>Insecta</taxon>
        <taxon>Pterygota</taxon>
        <taxon>Neoptera</taxon>
        <taxon>Endopterygota</taxon>
        <taxon>Diptera</taxon>
        <taxon>Brachycera</taxon>
        <taxon>Muscomorpha</taxon>
        <taxon>Tephritoidea</taxon>
        <taxon>Tephritidae</taxon>
        <taxon>Bactrocera</taxon>
        <taxon>Bactrocera</taxon>
    </lineage>
</organism>